<keyword evidence="3" id="KW-1003">Cell membrane</keyword>
<feature type="transmembrane region" description="Helical" evidence="10">
    <location>
        <begin position="762"/>
        <end position="779"/>
    </location>
</feature>
<evidence type="ECO:0000256" key="4">
    <source>
        <dbReference type="ARBA" id="ARBA00022692"/>
    </source>
</evidence>
<keyword evidence="8 10" id="KW-0472">Membrane</keyword>
<dbReference type="PROSITE" id="PS50893">
    <property type="entry name" value="ABC_TRANSPORTER_2"/>
    <property type="match status" value="2"/>
</dbReference>
<dbReference type="InterPro" id="IPR036640">
    <property type="entry name" value="ABC1_TM_sf"/>
</dbReference>
<keyword evidence="7 10" id="KW-1133">Transmembrane helix</keyword>
<dbReference type="GO" id="GO:0005524">
    <property type="term" value="F:ATP binding"/>
    <property type="evidence" value="ECO:0007669"/>
    <property type="project" value="UniProtKB-KW"/>
</dbReference>
<feature type="domain" description="ABC transmembrane type-1" evidence="12">
    <location>
        <begin position="1"/>
        <end position="272"/>
    </location>
</feature>
<dbReference type="Pfam" id="PF00664">
    <property type="entry name" value="ABC_membrane"/>
    <property type="match status" value="1"/>
</dbReference>
<dbReference type="CDD" id="cd03244">
    <property type="entry name" value="ABCC_MRP_domain2"/>
    <property type="match status" value="1"/>
</dbReference>
<feature type="transmembrane region" description="Helical" evidence="10">
    <location>
        <begin position="25"/>
        <end position="48"/>
    </location>
</feature>
<dbReference type="EMBL" id="JAVFHQ010000111">
    <property type="protein sequence ID" value="KAK4539197.1"/>
    <property type="molecule type" value="Genomic_DNA"/>
</dbReference>
<dbReference type="InterPro" id="IPR044726">
    <property type="entry name" value="ABCC_6TM_D2"/>
</dbReference>
<evidence type="ECO:0000259" key="11">
    <source>
        <dbReference type="PROSITE" id="PS50893"/>
    </source>
</evidence>
<keyword evidence="6" id="KW-0067">ATP-binding</keyword>
<protein>
    <recommendedName>
        <fullName evidence="15">ABC transporter</fullName>
    </recommendedName>
</protein>
<dbReference type="InterPro" id="IPR027417">
    <property type="entry name" value="P-loop_NTPase"/>
</dbReference>
<evidence type="ECO:0000256" key="1">
    <source>
        <dbReference type="ARBA" id="ARBA00004651"/>
    </source>
</evidence>
<feature type="transmembrane region" description="Helical" evidence="10">
    <location>
        <begin position="662"/>
        <end position="683"/>
    </location>
</feature>
<feature type="region of interest" description="Disordered" evidence="9">
    <location>
        <begin position="568"/>
        <end position="601"/>
    </location>
</feature>
<dbReference type="GO" id="GO:0016887">
    <property type="term" value="F:ATP hydrolysis activity"/>
    <property type="evidence" value="ECO:0007669"/>
    <property type="project" value="InterPro"/>
</dbReference>
<evidence type="ECO:0000256" key="2">
    <source>
        <dbReference type="ARBA" id="ARBA00022448"/>
    </source>
</evidence>
<feature type="transmembrane region" description="Helical" evidence="10">
    <location>
        <begin position="206"/>
        <end position="236"/>
    </location>
</feature>
<dbReference type="FunFam" id="3.40.50.300:FF:000838">
    <property type="entry name" value="ABC multidrug transporter (Eurofung)"/>
    <property type="match status" value="1"/>
</dbReference>
<evidence type="ECO:0000259" key="12">
    <source>
        <dbReference type="PROSITE" id="PS50929"/>
    </source>
</evidence>
<evidence type="ECO:0000313" key="13">
    <source>
        <dbReference type="EMBL" id="KAK4539197.1"/>
    </source>
</evidence>
<evidence type="ECO:0000256" key="8">
    <source>
        <dbReference type="ARBA" id="ARBA00023136"/>
    </source>
</evidence>
<dbReference type="InterPro" id="IPR011527">
    <property type="entry name" value="ABC1_TM_dom"/>
</dbReference>
<dbReference type="GO" id="GO:0005886">
    <property type="term" value="C:plasma membrane"/>
    <property type="evidence" value="ECO:0007669"/>
    <property type="project" value="UniProtKB-SubCell"/>
</dbReference>
<evidence type="ECO:0000313" key="14">
    <source>
        <dbReference type="Proteomes" id="UP001324427"/>
    </source>
</evidence>
<dbReference type="SUPFAM" id="SSF52540">
    <property type="entry name" value="P-loop containing nucleoside triphosphate hydrolases"/>
    <property type="match status" value="2"/>
</dbReference>
<feature type="transmembrane region" description="Helical" evidence="10">
    <location>
        <begin position="730"/>
        <end position="756"/>
    </location>
</feature>
<dbReference type="Gene3D" id="1.20.1560.10">
    <property type="entry name" value="ABC transporter type 1, transmembrane domain"/>
    <property type="match status" value="2"/>
</dbReference>
<dbReference type="GO" id="GO:0140359">
    <property type="term" value="F:ABC-type transporter activity"/>
    <property type="evidence" value="ECO:0007669"/>
    <property type="project" value="InterPro"/>
</dbReference>
<dbReference type="FunFam" id="1.20.1560.10:FF:000066">
    <property type="entry name" value="ABC multidrug transporter (Eurofung)"/>
    <property type="match status" value="1"/>
</dbReference>
<evidence type="ECO:0000256" key="3">
    <source>
        <dbReference type="ARBA" id="ARBA00022475"/>
    </source>
</evidence>
<dbReference type="FunFam" id="1.20.1560.10:FF:000055">
    <property type="entry name" value="ABC multidrug transporter (Eurofung)"/>
    <property type="match status" value="1"/>
</dbReference>
<evidence type="ECO:0000256" key="9">
    <source>
        <dbReference type="SAM" id="MobiDB-lite"/>
    </source>
</evidence>
<feature type="transmembrane region" description="Helical" evidence="10">
    <location>
        <begin position="617"/>
        <end position="642"/>
    </location>
</feature>
<dbReference type="PANTHER" id="PTHR24223:SF404">
    <property type="entry name" value="ABC MULTIDRUG TRANSPORTER (EUROFUNG)-RELATED"/>
    <property type="match status" value="1"/>
</dbReference>
<dbReference type="Gene3D" id="3.40.50.300">
    <property type="entry name" value="P-loop containing nucleotide triphosphate hydrolases"/>
    <property type="match status" value="2"/>
</dbReference>
<sequence length="1177" mass="129212">MFTFSQPFLISTTVSFVSQTSHDRYYGKALIGAWAIVFVGLAISNSVYQYQNCRFVTRLRGGLISLIYQRTAQTRAVDLGEASAVALMGTDVERIVSGMQMLHEVWASLLDVGVATWLLGRQLNLACITPVVLVAAFIGATFKLSTAANTSQRLWIEKVEERLKVTSSFLDGMEAVKMLGFSRLMCSLVQRCRTDEVKTSKVSRKLLVIMLLLSMAPINLAPVATFAVYVIISVFWKNESLLTVQAFTSLALISLLTTPVIVFIQALPSVIQCIGCFDRIQEFCNYCPELQAQSTSNDSDTSDQRGLAISLRPLPISDYQLAQSLLHDDPLSYQGQSFRWTKQGPDVLESLSVAVERRRVTAVVGPVGCGKSSFLASILGEMFATTARPSRAMPPTAYCSQEPWLENGTIRQNIIGPATYDSKWYSSVAIGCGLEPDLVRLKKGNDTRVGSKGVNLSGGQKQRIALARAVYARPNLVLLDDVFSGMDAHTMATVSGRLLGPEGLLRKLQTTVVLATHSPSLVALADTVIVLEGGKIIETGSPTILWQGSGYASKLVLRRLEDHTSADRISSASTEAGIHNPDVSTNLGDEDDQPPGDSRRKNGELSVYKYYLERSGYTVVGCYLGSMALWMFCTEFPTIWLMWWSEANNVRPNANVGMYMGIYAMLGILGVLSTSIAAWFAFIPMISNSAARLHWDLLETTINAPFRFFTTTDAGELLNRFSEDMQLIDMALPAVLVNYTSTAFSCALKVIIVLVFSRYLGAAVPIFATALYFLQRFYLQTFRQLRLLGIETKAPLYTHFTESVAGSTTIRAFGWEPQYEDRNCLLIDTSQRPAHMLDCLHYWLELVVNLLVGALSVVLVAVVVTWKEKFTGGSVGVSLVMIVGFNESLTRLITNWTDMESSIGAAARVKRFNADTPSEISLSRRTEPPSEWPRFGSLEFNHVVASYGPDASPALKDITVSIPSGQHVGICGRSGSGKTSLILCVLQMLDLQAGHIVIDGIDLATLSSDVIRQRVNVVPQDAFFLPGTVRLNLDPFDTVTDEDIISALRRVGLWDTVRDRGGLPGKMDSAAWSAGQKQLFCLARAMIKKSPILILDEAASSADRATEAIMQDIIDTEFKECTVLAVMHRLEHIERYDRVLLLDDGVLVEDGEPATLMAAAHSRFSRLSKAAGGEEIH</sequence>
<evidence type="ECO:0000256" key="10">
    <source>
        <dbReference type="SAM" id="Phobius"/>
    </source>
</evidence>
<reference evidence="13 14" key="1">
    <citation type="submission" date="2021-11" db="EMBL/GenBank/DDBJ databases">
        <title>Black yeast isolated from Biological Soil Crust.</title>
        <authorList>
            <person name="Kurbessoian T."/>
        </authorList>
    </citation>
    <scope>NUCLEOTIDE SEQUENCE [LARGE SCALE GENOMIC DNA]</scope>
    <source>
        <strain evidence="13 14">CCFEE 5522</strain>
    </source>
</reference>
<keyword evidence="2" id="KW-0813">Transport</keyword>
<dbReference type="Pfam" id="PF00005">
    <property type="entry name" value="ABC_tran"/>
    <property type="match status" value="2"/>
</dbReference>
<feature type="domain" description="ABC transporter" evidence="11">
    <location>
        <begin position="938"/>
        <end position="1169"/>
    </location>
</feature>
<evidence type="ECO:0000256" key="6">
    <source>
        <dbReference type="ARBA" id="ARBA00022840"/>
    </source>
</evidence>
<organism evidence="13 14">
    <name type="scientific">Oleoguttula mirabilis</name>
    <dbReference type="NCBI Taxonomy" id="1507867"/>
    <lineage>
        <taxon>Eukaryota</taxon>
        <taxon>Fungi</taxon>
        <taxon>Dikarya</taxon>
        <taxon>Ascomycota</taxon>
        <taxon>Pezizomycotina</taxon>
        <taxon>Dothideomycetes</taxon>
        <taxon>Dothideomycetidae</taxon>
        <taxon>Mycosphaerellales</taxon>
        <taxon>Teratosphaeriaceae</taxon>
        <taxon>Oleoguttula</taxon>
    </lineage>
</organism>
<dbReference type="PROSITE" id="PS00211">
    <property type="entry name" value="ABC_TRANSPORTER_1"/>
    <property type="match status" value="1"/>
</dbReference>
<comment type="subcellular location">
    <subcellularLocation>
        <location evidence="1">Cell membrane</location>
        <topology evidence="1">Multi-pass membrane protein</topology>
    </subcellularLocation>
</comment>
<feature type="domain" description="ABC transmembrane type-1" evidence="12">
    <location>
        <begin position="636"/>
        <end position="901"/>
    </location>
</feature>
<evidence type="ECO:0000256" key="5">
    <source>
        <dbReference type="ARBA" id="ARBA00022741"/>
    </source>
</evidence>
<proteinExistence type="predicted"/>
<dbReference type="PANTHER" id="PTHR24223">
    <property type="entry name" value="ATP-BINDING CASSETTE SUB-FAMILY C"/>
    <property type="match status" value="1"/>
</dbReference>
<comment type="caution">
    <text evidence="13">The sequence shown here is derived from an EMBL/GenBank/DDBJ whole genome shotgun (WGS) entry which is preliminary data.</text>
</comment>
<dbReference type="InterPro" id="IPR017871">
    <property type="entry name" value="ABC_transporter-like_CS"/>
</dbReference>
<dbReference type="CDD" id="cd18579">
    <property type="entry name" value="ABC_6TM_ABCC_D1"/>
    <property type="match status" value="1"/>
</dbReference>
<keyword evidence="14" id="KW-1185">Reference proteome</keyword>
<keyword evidence="4 10" id="KW-0812">Transmembrane</keyword>
<feature type="transmembrane region" description="Helical" evidence="10">
    <location>
        <begin position="842"/>
        <end position="864"/>
    </location>
</feature>
<dbReference type="InterPro" id="IPR003439">
    <property type="entry name" value="ABC_transporter-like_ATP-bd"/>
</dbReference>
<dbReference type="InterPro" id="IPR003593">
    <property type="entry name" value="AAA+_ATPase"/>
</dbReference>
<feature type="transmembrane region" description="Helical" evidence="10">
    <location>
        <begin position="242"/>
        <end position="264"/>
    </location>
</feature>
<evidence type="ECO:0000256" key="7">
    <source>
        <dbReference type="ARBA" id="ARBA00022989"/>
    </source>
</evidence>
<dbReference type="CDD" id="cd18580">
    <property type="entry name" value="ABC_6TM_ABCC_D2"/>
    <property type="match status" value="1"/>
</dbReference>
<dbReference type="Proteomes" id="UP001324427">
    <property type="component" value="Unassembled WGS sequence"/>
</dbReference>
<dbReference type="InterPro" id="IPR044746">
    <property type="entry name" value="ABCC_6TM_D1"/>
</dbReference>
<dbReference type="SUPFAM" id="SSF90123">
    <property type="entry name" value="ABC transporter transmembrane region"/>
    <property type="match status" value="2"/>
</dbReference>
<gene>
    <name evidence="13" type="ORF">LTR36_001173</name>
</gene>
<feature type="domain" description="ABC transporter" evidence="11">
    <location>
        <begin position="326"/>
        <end position="558"/>
    </location>
</feature>
<accession>A0AAV9J2X5</accession>
<name>A0AAV9J2X5_9PEZI</name>
<dbReference type="InterPro" id="IPR050173">
    <property type="entry name" value="ABC_transporter_C-like"/>
</dbReference>
<keyword evidence="5" id="KW-0547">Nucleotide-binding</keyword>
<evidence type="ECO:0008006" key="15">
    <source>
        <dbReference type="Google" id="ProtNLM"/>
    </source>
</evidence>
<dbReference type="SMART" id="SM00382">
    <property type="entry name" value="AAA"/>
    <property type="match status" value="2"/>
</dbReference>
<dbReference type="AlphaFoldDB" id="A0AAV9J2X5"/>
<dbReference type="PROSITE" id="PS50929">
    <property type="entry name" value="ABC_TM1F"/>
    <property type="match status" value="2"/>
</dbReference>